<protein>
    <submittedName>
        <fullName evidence="2">SGM_5486 family transporter-associated protein</fullName>
    </submittedName>
</protein>
<keyword evidence="1" id="KW-1133">Transmembrane helix</keyword>
<sequence length="40" mass="4204">MPVLEPNPPQPHKKLLLLMVLILGVPALVAVVASFAAKMG</sequence>
<reference evidence="2" key="1">
    <citation type="submission" date="2022-06" db="EMBL/GenBank/DDBJ databases">
        <title>Draft genome sequence of Streptomyces sp. RB6PN25 isolated from peat swamp forest in Thailand.</title>
        <authorList>
            <person name="Duangmal K."/>
            <person name="Klaysubun C."/>
        </authorList>
    </citation>
    <scope>NUCLEOTIDE SEQUENCE</scope>
    <source>
        <strain evidence="2">RB6PN25</strain>
    </source>
</reference>
<evidence type="ECO:0000256" key="1">
    <source>
        <dbReference type="SAM" id="Phobius"/>
    </source>
</evidence>
<name>A0ABT1Q0B7_9ACTN</name>
<dbReference type="InterPro" id="IPR049750">
    <property type="entry name" value="SGM_5486-like-assoc"/>
</dbReference>
<proteinExistence type="predicted"/>
<evidence type="ECO:0000313" key="3">
    <source>
        <dbReference type="Proteomes" id="UP001057702"/>
    </source>
</evidence>
<organism evidence="2 3">
    <name type="scientific">Streptomyces humicola</name>
    <dbReference type="NCBI Taxonomy" id="2953240"/>
    <lineage>
        <taxon>Bacteria</taxon>
        <taxon>Bacillati</taxon>
        <taxon>Actinomycetota</taxon>
        <taxon>Actinomycetes</taxon>
        <taxon>Kitasatosporales</taxon>
        <taxon>Streptomycetaceae</taxon>
        <taxon>Streptomyces</taxon>
    </lineage>
</organism>
<accession>A0ABT1Q0B7</accession>
<keyword evidence="1" id="KW-0812">Transmembrane</keyword>
<dbReference type="NCBIfam" id="NF040912">
    <property type="entry name" value="SGM_5486_fam"/>
    <property type="match status" value="1"/>
</dbReference>
<dbReference type="Proteomes" id="UP001057702">
    <property type="component" value="Unassembled WGS sequence"/>
</dbReference>
<keyword evidence="3" id="KW-1185">Reference proteome</keyword>
<keyword evidence="1" id="KW-0472">Membrane</keyword>
<dbReference type="RefSeq" id="WP_255922321.1">
    <property type="nucleotide sequence ID" value="NZ_JANFNG010000021.1"/>
</dbReference>
<dbReference type="EMBL" id="JANFNG010000021">
    <property type="protein sequence ID" value="MCQ4083369.1"/>
    <property type="molecule type" value="Genomic_DNA"/>
</dbReference>
<evidence type="ECO:0000313" key="2">
    <source>
        <dbReference type="EMBL" id="MCQ4083369.1"/>
    </source>
</evidence>
<feature type="transmembrane region" description="Helical" evidence="1">
    <location>
        <begin position="15"/>
        <end position="37"/>
    </location>
</feature>
<gene>
    <name evidence="2" type="ORF">NGB36_22875</name>
</gene>
<comment type="caution">
    <text evidence="2">The sequence shown here is derived from an EMBL/GenBank/DDBJ whole genome shotgun (WGS) entry which is preliminary data.</text>
</comment>